<feature type="domain" description="C2H2-type" evidence="10">
    <location>
        <begin position="127"/>
        <end position="154"/>
    </location>
</feature>
<evidence type="ECO:0000256" key="1">
    <source>
        <dbReference type="ARBA" id="ARBA00004123"/>
    </source>
</evidence>
<keyword evidence="4 8" id="KW-0863">Zinc-finger</keyword>
<dbReference type="InterPro" id="IPR036236">
    <property type="entry name" value="Znf_C2H2_sf"/>
</dbReference>
<evidence type="ECO:0000256" key="3">
    <source>
        <dbReference type="ARBA" id="ARBA00022737"/>
    </source>
</evidence>
<feature type="domain" description="C2H2-type" evidence="10">
    <location>
        <begin position="68"/>
        <end position="95"/>
    </location>
</feature>
<name>A0ABP1QXR4_9HEXA</name>
<evidence type="ECO:0000256" key="6">
    <source>
        <dbReference type="ARBA" id="ARBA00023125"/>
    </source>
</evidence>
<feature type="domain" description="C2H2-type" evidence="10">
    <location>
        <begin position="157"/>
        <end position="185"/>
    </location>
</feature>
<keyword evidence="7" id="KW-0539">Nucleus</keyword>
<sequence length="443" mass="52067">MPKRFPEVFKCRICLKPYKSKRGLSRHQGSHNASRPRDYSCITCKKTFFRSDILYSHVKNVHQKINTCWCVFCEKQFCNKRSLDLHIRSHTGEKHFWCDMCDNEFKTKAALEIHRKQHTEGKTYKKYRCETCSRSFDVKSNYTRHLQIHNPVRPRPYLCAICDKQFTSYHDLERHSRLVHEKIKKYPVCVFCEEQFGTVYDLNQHIIKHIGEKHFFCDICDKEFTKATALRNHKKLHTKQNLFKCTKCSKAYTELKSLKVHRLNHEPKSFQCVFCEKLFARNINLEAHILMHVNEKPFFCSECDEEFKLQKALALHLKTGQCSKKKVISSEPFSSKANTSQTEQSDGQDEEDVMDEDLELQEETENHLEVIIPNVCLPGEEESGTLPLDRAPEAVPEANSVRENNERPEVRVCGVCGEQFSGEKLDKDYSMHILAKKHYVWKF</sequence>
<reference evidence="11 12" key="1">
    <citation type="submission" date="2024-08" db="EMBL/GenBank/DDBJ databases">
        <authorList>
            <person name="Cucini C."/>
            <person name="Frati F."/>
        </authorList>
    </citation>
    <scope>NUCLEOTIDE SEQUENCE [LARGE SCALE GENOMIC DNA]</scope>
</reference>
<evidence type="ECO:0000256" key="5">
    <source>
        <dbReference type="ARBA" id="ARBA00022833"/>
    </source>
</evidence>
<feature type="domain" description="C2H2-type" evidence="10">
    <location>
        <begin position="298"/>
        <end position="326"/>
    </location>
</feature>
<keyword evidence="2" id="KW-0479">Metal-binding</keyword>
<dbReference type="EMBL" id="CAXLJM020000050">
    <property type="protein sequence ID" value="CAL8114436.1"/>
    <property type="molecule type" value="Genomic_DNA"/>
</dbReference>
<feature type="domain" description="C2H2-type" evidence="10">
    <location>
        <begin position="270"/>
        <end position="297"/>
    </location>
</feature>
<evidence type="ECO:0000313" key="12">
    <source>
        <dbReference type="Proteomes" id="UP001642540"/>
    </source>
</evidence>
<dbReference type="Pfam" id="PF00096">
    <property type="entry name" value="zf-C2H2"/>
    <property type="match status" value="3"/>
</dbReference>
<evidence type="ECO:0000256" key="9">
    <source>
        <dbReference type="SAM" id="MobiDB-lite"/>
    </source>
</evidence>
<comment type="subcellular location">
    <subcellularLocation>
        <location evidence="1">Nucleus</location>
    </subcellularLocation>
</comment>
<evidence type="ECO:0000256" key="8">
    <source>
        <dbReference type="PROSITE-ProRule" id="PRU00042"/>
    </source>
</evidence>
<dbReference type="Pfam" id="PF13912">
    <property type="entry name" value="zf-C2H2_6"/>
    <property type="match status" value="2"/>
</dbReference>
<dbReference type="PANTHER" id="PTHR24404:SF114">
    <property type="entry name" value="KLUMPFUSS, ISOFORM B-RELATED"/>
    <property type="match status" value="1"/>
</dbReference>
<keyword evidence="3" id="KW-0677">Repeat</keyword>
<keyword evidence="5" id="KW-0862">Zinc</keyword>
<evidence type="ECO:0000256" key="4">
    <source>
        <dbReference type="ARBA" id="ARBA00022771"/>
    </source>
</evidence>
<feature type="compositionally biased region" description="Acidic residues" evidence="9">
    <location>
        <begin position="346"/>
        <end position="356"/>
    </location>
</feature>
<organism evidence="11 12">
    <name type="scientific">Orchesella dallaii</name>
    <dbReference type="NCBI Taxonomy" id="48710"/>
    <lineage>
        <taxon>Eukaryota</taxon>
        <taxon>Metazoa</taxon>
        <taxon>Ecdysozoa</taxon>
        <taxon>Arthropoda</taxon>
        <taxon>Hexapoda</taxon>
        <taxon>Collembola</taxon>
        <taxon>Entomobryomorpha</taxon>
        <taxon>Entomobryoidea</taxon>
        <taxon>Orchesellidae</taxon>
        <taxon>Orchesellinae</taxon>
        <taxon>Orchesella</taxon>
    </lineage>
</organism>
<dbReference type="InterPro" id="IPR050589">
    <property type="entry name" value="Ikaros_C2H2-ZF"/>
</dbReference>
<feature type="domain" description="C2H2-type" evidence="10">
    <location>
        <begin position="9"/>
        <end position="36"/>
    </location>
</feature>
<feature type="region of interest" description="Disordered" evidence="9">
    <location>
        <begin position="333"/>
        <end position="356"/>
    </location>
</feature>
<protein>
    <recommendedName>
        <fullName evidence="10">C2H2-type domain-containing protein</fullName>
    </recommendedName>
</protein>
<dbReference type="PROSITE" id="PS50157">
    <property type="entry name" value="ZINC_FINGER_C2H2_2"/>
    <property type="match status" value="11"/>
</dbReference>
<keyword evidence="6" id="KW-0238">DNA-binding</keyword>
<proteinExistence type="predicted"/>
<dbReference type="Proteomes" id="UP001642540">
    <property type="component" value="Unassembled WGS sequence"/>
</dbReference>
<evidence type="ECO:0000313" key="11">
    <source>
        <dbReference type="EMBL" id="CAL8114436.1"/>
    </source>
</evidence>
<feature type="domain" description="C2H2-type" evidence="10">
    <location>
        <begin position="215"/>
        <end position="242"/>
    </location>
</feature>
<feature type="domain" description="C2H2-type" evidence="10">
    <location>
        <begin position="96"/>
        <end position="123"/>
    </location>
</feature>
<evidence type="ECO:0000256" key="2">
    <source>
        <dbReference type="ARBA" id="ARBA00022723"/>
    </source>
</evidence>
<gene>
    <name evidence="11" type="ORF">ODALV1_LOCUS16463</name>
</gene>
<keyword evidence="12" id="KW-1185">Reference proteome</keyword>
<dbReference type="PROSITE" id="PS00028">
    <property type="entry name" value="ZINC_FINGER_C2H2_1"/>
    <property type="match status" value="10"/>
</dbReference>
<dbReference type="InterPro" id="IPR013087">
    <property type="entry name" value="Znf_C2H2_type"/>
</dbReference>
<feature type="domain" description="C2H2-type" evidence="10">
    <location>
        <begin position="39"/>
        <end position="67"/>
    </location>
</feature>
<accession>A0ABP1QXR4</accession>
<comment type="caution">
    <text evidence="11">The sequence shown here is derived from an EMBL/GenBank/DDBJ whole genome shotgun (WGS) entry which is preliminary data.</text>
</comment>
<dbReference type="Gene3D" id="3.30.160.60">
    <property type="entry name" value="Classic Zinc Finger"/>
    <property type="match status" value="8"/>
</dbReference>
<feature type="domain" description="C2H2-type" evidence="10">
    <location>
        <begin position="243"/>
        <end position="270"/>
    </location>
</feature>
<dbReference type="PANTHER" id="PTHR24404">
    <property type="entry name" value="ZINC FINGER PROTEIN"/>
    <property type="match status" value="1"/>
</dbReference>
<feature type="domain" description="C2H2-type" evidence="10">
    <location>
        <begin position="187"/>
        <end position="214"/>
    </location>
</feature>
<evidence type="ECO:0000256" key="7">
    <source>
        <dbReference type="ARBA" id="ARBA00023242"/>
    </source>
</evidence>
<dbReference type="SUPFAM" id="SSF57667">
    <property type="entry name" value="beta-beta-alpha zinc fingers"/>
    <property type="match status" value="5"/>
</dbReference>
<feature type="compositionally biased region" description="Polar residues" evidence="9">
    <location>
        <begin position="333"/>
        <end position="345"/>
    </location>
</feature>
<evidence type="ECO:0000259" key="10">
    <source>
        <dbReference type="PROSITE" id="PS50157"/>
    </source>
</evidence>
<dbReference type="SMART" id="SM00355">
    <property type="entry name" value="ZnF_C2H2"/>
    <property type="match status" value="11"/>
</dbReference>